<name>A0ABS6WFQ9_9BIFI</name>
<dbReference type="Pfam" id="PF15979">
    <property type="entry name" value="Glyco_hydro_115"/>
    <property type="match status" value="1"/>
</dbReference>
<accession>A0ABS6WFQ9</accession>
<evidence type="ECO:0000259" key="2">
    <source>
        <dbReference type="Pfam" id="PF17829"/>
    </source>
</evidence>
<evidence type="ECO:0000313" key="4">
    <source>
        <dbReference type="Proteomes" id="UP000700815"/>
    </source>
</evidence>
<feature type="compositionally biased region" description="Acidic residues" evidence="1">
    <location>
        <begin position="115"/>
        <end position="125"/>
    </location>
</feature>
<comment type="caution">
    <text evidence="3">The sequence shown here is derived from an EMBL/GenBank/DDBJ whole genome shotgun (WGS) entry which is preliminary data.</text>
</comment>
<feature type="region of interest" description="Disordered" evidence="1">
    <location>
        <begin position="105"/>
        <end position="125"/>
    </location>
</feature>
<dbReference type="RefSeq" id="WP_219058928.1">
    <property type="nucleotide sequence ID" value="NZ_JAHBBH010000021.1"/>
</dbReference>
<protein>
    <submittedName>
        <fullName evidence="3">Glycosyl hydrolase 115 family protein</fullName>
    </submittedName>
</protein>
<keyword evidence="3" id="KW-0378">Hydrolase</keyword>
<reference evidence="3 4" key="1">
    <citation type="submission" date="2021-05" db="EMBL/GenBank/DDBJ databases">
        <title>Phylogenetic classification of ten novel species belonging to the genus Bifidobacterium comprising B. colchicus sp. nov., B. abeli sp. nov., B. bicoloris sp. nov., B. guerezis sp. nov., B. rosaliae sp. nov., B. santillanensis sp. nov., B. argentati sp. nov., B. amazzoni sp. nov., B. pluviali sp. nov., and B. pinnaculum sp. nov.</title>
        <authorList>
            <person name="Lugli G.A."/>
            <person name="Ruiz Garcia L."/>
            <person name="Margolles A."/>
            <person name="Ventura M."/>
        </authorList>
    </citation>
    <scope>NUCLEOTIDE SEQUENCE [LARGE SCALE GENOMIC DNA]</scope>
    <source>
        <strain evidence="3 4">82T10</strain>
    </source>
</reference>
<feature type="domain" description="Gylcosyl hydrolase 115 C-terminal" evidence="2">
    <location>
        <begin position="915"/>
        <end position="1105"/>
    </location>
</feature>
<dbReference type="EMBL" id="JAHBBH010000021">
    <property type="protein sequence ID" value="MBW3092895.1"/>
    <property type="molecule type" value="Genomic_DNA"/>
</dbReference>
<organism evidence="3 4">
    <name type="scientific">Bifidobacterium miconis</name>
    <dbReference type="NCBI Taxonomy" id="2834435"/>
    <lineage>
        <taxon>Bacteria</taxon>
        <taxon>Bacillati</taxon>
        <taxon>Actinomycetota</taxon>
        <taxon>Actinomycetes</taxon>
        <taxon>Bifidobacteriales</taxon>
        <taxon>Bifidobacteriaceae</taxon>
        <taxon>Bifidobacterium</taxon>
    </lineage>
</organism>
<gene>
    <name evidence="3" type="ORF">KIH79_08155</name>
</gene>
<dbReference type="Proteomes" id="UP000700815">
    <property type="component" value="Unassembled WGS sequence"/>
</dbReference>
<dbReference type="PANTHER" id="PTHR37842:SF2">
    <property type="entry name" value="GYLCOSYL HYDROLASE 115 C-TERMINAL DOMAIN-CONTAINING PROTEIN"/>
    <property type="match status" value="1"/>
</dbReference>
<dbReference type="GO" id="GO:0016787">
    <property type="term" value="F:hydrolase activity"/>
    <property type="evidence" value="ECO:0007669"/>
    <property type="project" value="UniProtKB-KW"/>
</dbReference>
<dbReference type="InterPro" id="IPR041437">
    <property type="entry name" value="GH115_C"/>
</dbReference>
<dbReference type="Pfam" id="PF17829">
    <property type="entry name" value="GH115_C"/>
    <property type="match status" value="1"/>
</dbReference>
<dbReference type="InterPro" id="IPR031924">
    <property type="entry name" value="GH115"/>
</dbReference>
<evidence type="ECO:0000313" key="3">
    <source>
        <dbReference type="EMBL" id="MBW3092895.1"/>
    </source>
</evidence>
<keyword evidence="4" id="KW-1185">Reference proteome</keyword>
<sequence>MSETTQLTDTRPFTIYDGRRTAPIVMDAPDADADIEAARGYRQVRRAAGDLRQDIAMADGAIDWRLVESLFVDGPDERDGRLLAADETKVPALLTLAVTDADTNADTDAGSASVDDVDGDATQADDETTDNCIIVGIAGRSPIIDALERAGRLPQLARISGRAEGYVLADVDLDGVDGLAGLAGRALVIAGSDARGTIYGIYDVSRRVGVSPWYWYADVPVEVRERIELSGLRAHPVVETGPDVRYRGIFVNDEEHTRDWARRKYPTEHGTPDVNFYRHIFELLLRLRMNVLWPAMHDCSQAFNLYEDGDGVPVNAREAAEYGVIMSSSHCEIMLRNNVGEWRRWFDAHLDAYDWTGDDWGQAFDYTRHKDAILDYWRERLEKNRGFESILPLGIRGIHDGAFLCADLASTYGTKLDMMRDVIREQRRIIADMYGSEDAVPQVLIPYKEVGELYNAGLRDDVPDDVMLMWAEDNFGNLRQVPDRQERSRSGGSGIYYHISYWGYPKSWLWLDSMQYALMVEQLHRAWNTGAGRYWILNVGDIKPGEVATELFADVAWNVHGTTDRDISRFCYEHARRDFGLPELAARQAGQVLESWSALCGIKRPEFFCLAGSYSGHAPQCKASWEFPFSATAEADEGLRLLERLTAIRQSMSRIRGAIRPQYRSTFFQQVGVHVESYWHVACEYVYYRKACLAARQHRLGSYRAYRALSLKAARNIALVQRRYWDLSDGKWDHALDCDHSDVWNDWSNGIDEGILVLDEAMFPPEPEPLTGIGASCEGARDDGSGLLRFDSMLDAAHYIDVFSRSGDVESWHVETDVPWIRFDMAGWHVDYDECHVSHGSGGGDSRGTAMASASGATSSEQRVVVTVDWHGLGAGDHRGHVTVFAGTGRGGEAAAAVFDVTATVRDVDFDGPSFMEAEGKLVIKADHCSAMIAGGDGTRWQLVRGIGPRGNGMKAVPDTADPVPCGAAGTADVTGIADITDVTGTARLVYHAFFEHTGTMHGSLYRMMTLNEGIDDHGPCQCRLALSVDGGEPVVLAGERQWNGPGWETGIMRQTDRIDFAIDIERPGWHDLVVSRIDPSMCFTHIIIETVPGALADSLIGPVESPNSIVTRKQVYRIPAIPEFGDEAGQRP</sequence>
<dbReference type="PANTHER" id="PTHR37842">
    <property type="match status" value="1"/>
</dbReference>
<evidence type="ECO:0000256" key="1">
    <source>
        <dbReference type="SAM" id="MobiDB-lite"/>
    </source>
</evidence>
<proteinExistence type="predicted"/>